<feature type="region of interest" description="Disordered" evidence="1">
    <location>
        <begin position="42"/>
        <end position="72"/>
    </location>
</feature>
<name>A0A4Y2B9B2_ARAVE</name>
<keyword evidence="3" id="KW-1185">Reference proteome</keyword>
<evidence type="ECO:0000256" key="1">
    <source>
        <dbReference type="SAM" id="MobiDB-lite"/>
    </source>
</evidence>
<protein>
    <submittedName>
        <fullName evidence="2">Uncharacterized protein</fullName>
    </submittedName>
</protein>
<dbReference type="AlphaFoldDB" id="A0A4Y2B9B2"/>
<comment type="caution">
    <text evidence="2">The sequence shown here is derived from an EMBL/GenBank/DDBJ whole genome shotgun (WGS) entry which is preliminary data.</text>
</comment>
<gene>
    <name evidence="2" type="ORF">AVEN_192052_1</name>
</gene>
<accession>A0A4Y2B9B2</accession>
<organism evidence="2 3">
    <name type="scientific">Araneus ventricosus</name>
    <name type="common">Orbweaver spider</name>
    <name type="synonym">Epeira ventricosa</name>
    <dbReference type="NCBI Taxonomy" id="182803"/>
    <lineage>
        <taxon>Eukaryota</taxon>
        <taxon>Metazoa</taxon>
        <taxon>Ecdysozoa</taxon>
        <taxon>Arthropoda</taxon>
        <taxon>Chelicerata</taxon>
        <taxon>Arachnida</taxon>
        <taxon>Araneae</taxon>
        <taxon>Araneomorphae</taxon>
        <taxon>Entelegynae</taxon>
        <taxon>Araneoidea</taxon>
        <taxon>Araneidae</taxon>
        <taxon>Araneus</taxon>
    </lineage>
</organism>
<dbReference type="EMBL" id="BGPR01000056">
    <property type="protein sequence ID" value="GBL87876.1"/>
    <property type="molecule type" value="Genomic_DNA"/>
</dbReference>
<dbReference type="Proteomes" id="UP000499080">
    <property type="component" value="Unassembled WGS sequence"/>
</dbReference>
<evidence type="ECO:0000313" key="3">
    <source>
        <dbReference type="Proteomes" id="UP000499080"/>
    </source>
</evidence>
<reference evidence="2 3" key="1">
    <citation type="journal article" date="2019" name="Sci. Rep.">
        <title>Orb-weaving spider Araneus ventricosus genome elucidates the spidroin gene catalogue.</title>
        <authorList>
            <person name="Kono N."/>
            <person name="Nakamura H."/>
            <person name="Ohtoshi R."/>
            <person name="Moran D.A.P."/>
            <person name="Shinohara A."/>
            <person name="Yoshida Y."/>
            <person name="Fujiwara M."/>
            <person name="Mori M."/>
            <person name="Tomita M."/>
            <person name="Arakawa K."/>
        </authorList>
    </citation>
    <scope>NUCLEOTIDE SEQUENCE [LARGE SCALE GENOMIC DNA]</scope>
</reference>
<sequence length="110" mass="11979">MDTKRRLRPGLSKCGAQLETIFDSPDSQPTCIKAGSLKAAAGPFHHHGEDVEGEREGRPPSPAPPSPSTFFGKWPGHKSCEWANTCMECTKKIREWRVQCSDDGGSTPPS</sequence>
<proteinExistence type="predicted"/>
<feature type="compositionally biased region" description="Basic and acidic residues" evidence="1">
    <location>
        <begin position="46"/>
        <end position="58"/>
    </location>
</feature>
<evidence type="ECO:0000313" key="2">
    <source>
        <dbReference type="EMBL" id="GBL87876.1"/>
    </source>
</evidence>